<evidence type="ECO:0000256" key="3">
    <source>
        <dbReference type="PIRNR" id="PIRNR001365"/>
    </source>
</evidence>
<dbReference type="Pfam" id="PF00701">
    <property type="entry name" value="DHDPS"/>
    <property type="match status" value="1"/>
</dbReference>
<evidence type="ECO:0000256" key="1">
    <source>
        <dbReference type="ARBA" id="ARBA00007592"/>
    </source>
</evidence>
<dbReference type="PANTHER" id="PTHR12128">
    <property type="entry name" value="DIHYDRODIPICOLINATE SYNTHASE"/>
    <property type="match status" value="1"/>
</dbReference>
<dbReference type="PIRSF" id="PIRSF001365">
    <property type="entry name" value="DHDPS"/>
    <property type="match status" value="1"/>
</dbReference>
<accession>A0ABP8A9K7</accession>
<evidence type="ECO:0000256" key="2">
    <source>
        <dbReference type="ARBA" id="ARBA00023239"/>
    </source>
</evidence>
<dbReference type="SUPFAM" id="SSF51569">
    <property type="entry name" value="Aldolase"/>
    <property type="match status" value="1"/>
</dbReference>
<name>A0ABP8A9K7_9MICO</name>
<comment type="caution">
    <text evidence="4">The sequence shown here is derived from an EMBL/GenBank/DDBJ whole genome shotgun (WGS) entry which is preliminary data.</text>
</comment>
<dbReference type="InterPro" id="IPR013785">
    <property type="entry name" value="Aldolase_TIM"/>
</dbReference>
<keyword evidence="2 3" id="KW-0456">Lyase</keyword>
<organism evidence="4 5">
    <name type="scientific">Gryllotalpicola koreensis</name>
    <dbReference type="NCBI Taxonomy" id="993086"/>
    <lineage>
        <taxon>Bacteria</taxon>
        <taxon>Bacillati</taxon>
        <taxon>Actinomycetota</taxon>
        <taxon>Actinomycetes</taxon>
        <taxon>Micrococcales</taxon>
        <taxon>Microbacteriaceae</taxon>
        <taxon>Gryllotalpicola</taxon>
    </lineage>
</organism>
<evidence type="ECO:0000313" key="4">
    <source>
        <dbReference type="EMBL" id="GAA4180420.1"/>
    </source>
</evidence>
<keyword evidence="5" id="KW-1185">Reference proteome</keyword>
<protein>
    <submittedName>
        <fullName evidence="4">4-hydroxy-tetrahydrodipicolinate synthase</fullName>
    </submittedName>
</protein>
<sequence length="294" mass="31076">MPTAPIRGLVAPALTPFTADGSIDYGIFRDQVEHLLGQGVHGVSPGGSTGEGAVLEDDELGRLVAEARALSGDRPVVAGVIRSSTKAAVRAAKLARDAGADALMVTPTFYNVLVPDAAGNEVFYRAISDEVGLPIVIYNVVPQNEISPETFTRLLEIEHVVGVKQSVGGIMAMYDMRLTAPNAMVYAATDELLFSCFELGADGAISAVLSLFPAECRRLWDWAQEGDHAAGRALQDTMFPIWKVVRGPQFPARVKAALSILGRDLGECRSPASPVPAAVRSALEDALAPLAAVR</sequence>
<comment type="similarity">
    <text evidence="1 3">Belongs to the DapA family.</text>
</comment>
<gene>
    <name evidence="4" type="primary">dapA_1</name>
    <name evidence="4" type="ORF">GCM10022287_34240</name>
</gene>
<reference evidence="5" key="1">
    <citation type="journal article" date="2019" name="Int. J. Syst. Evol. Microbiol.">
        <title>The Global Catalogue of Microorganisms (GCM) 10K type strain sequencing project: providing services to taxonomists for standard genome sequencing and annotation.</title>
        <authorList>
            <consortium name="The Broad Institute Genomics Platform"/>
            <consortium name="The Broad Institute Genome Sequencing Center for Infectious Disease"/>
            <person name="Wu L."/>
            <person name="Ma J."/>
        </authorList>
    </citation>
    <scope>NUCLEOTIDE SEQUENCE [LARGE SCALE GENOMIC DNA]</scope>
    <source>
        <strain evidence="5">JCM 17591</strain>
    </source>
</reference>
<dbReference type="EMBL" id="BAABBW010000005">
    <property type="protein sequence ID" value="GAA4180420.1"/>
    <property type="molecule type" value="Genomic_DNA"/>
</dbReference>
<dbReference type="PRINTS" id="PR00146">
    <property type="entry name" value="DHPICSNTHASE"/>
</dbReference>
<dbReference type="SMART" id="SM01130">
    <property type="entry name" value="DHDPS"/>
    <property type="match status" value="1"/>
</dbReference>
<dbReference type="Proteomes" id="UP001501079">
    <property type="component" value="Unassembled WGS sequence"/>
</dbReference>
<dbReference type="Gene3D" id="3.20.20.70">
    <property type="entry name" value="Aldolase class I"/>
    <property type="match status" value="1"/>
</dbReference>
<proteinExistence type="inferred from homology"/>
<dbReference type="PANTHER" id="PTHR12128:SF66">
    <property type="entry name" value="4-HYDROXY-2-OXOGLUTARATE ALDOLASE, MITOCHONDRIAL"/>
    <property type="match status" value="1"/>
</dbReference>
<evidence type="ECO:0000313" key="5">
    <source>
        <dbReference type="Proteomes" id="UP001501079"/>
    </source>
</evidence>
<dbReference type="InterPro" id="IPR002220">
    <property type="entry name" value="DapA-like"/>
</dbReference>
<dbReference type="CDD" id="cd00408">
    <property type="entry name" value="DHDPS-like"/>
    <property type="match status" value="1"/>
</dbReference>
<dbReference type="RefSeq" id="WP_344756697.1">
    <property type="nucleotide sequence ID" value="NZ_BAABBW010000005.1"/>
</dbReference>